<dbReference type="Proteomes" id="UP000036923">
    <property type="component" value="Unassembled WGS sequence"/>
</dbReference>
<keyword evidence="2" id="KW-0472">Membrane</keyword>
<feature type="region of interest" description="Disordered" evidence="1">
    <location>
        <begin position="243"/>
        <end position="268"/>
    </location>
</feature>
<dbReference type="CDD" id="cd11614">
    <property type="entry name" value="SAF_CpaB_FlgA_like"/>
    <property type="match status" value="1"/>
</dbReference>
<dbReference type="eggNOG" id="COG3745">
    <property type="taxonomic scope" value="Bacteria"/>
</dbReference>
<dbReference type="InterPro" id="IPR031571">
    <property type="entry name" value="RcpC_dom"/>
</dbReference>
<evidence type="ECO:0000259" key="3">
    <source>
        <dbReference type="SMART" id="SM00858"/>
    </source>
</evidence>
<organism evidence="4 5">
    <name type="scientific">Pseudobacteroides cellulosolvens ATCC 35603 = DSM 2933</name>
    <dbReference type="NCBI Taxonomy" id="398512"/>
    <lineage>
        <taxon>Bacteria</taxon>
        <taxon>Bacillati</taxon>
        <taxon>Bacillota</taxon>
        <taxon>Clostridia</taxon>
        <taxon>Eubacteriales</taxon>
        <taxon>Oscillospiraceae</taxon>
        <taxon>Pseudobacteroides</taxon>
    </lineage>
</organism>
<dbReference type="AlphaFoldDB" id="A0A0L6JHA4"/>
<dbReference type="SMART" id="SM00858">
    <property type="entry name" value="SAF"/>
    <property type="match status" value="1"/>
</dbReference>
<feature type="domain" description="SAF" evidence="3">
    <location>
        <begin position="42"/>
        <end position="104"/>
    </location>
</feature>
<dbReference type="InterPro" id="IPR013974">
    <property type="entry name" value="SAF"/>
</dbReference>
<evidence type="ECO:0000313" key="5">
    <source>
        <dbReference type="Proteomes" id="UP000036923"/>
    </source>
</evidence>
<feature type="transmembrane region" description="Helical" evidence="2">
    <location>
        <begin position="7"/>
        <end position="27"/>
    </location>
</feature>
<feature type="compositionally biased region" description="Basic and acidic residues" evidence="1">
    <location>
        <begin position="243"/>
        <end position="257"/>
    </location>
</feature>
<feature type="compositionally biased region" description="Polar residues" evidence="1">
    <location>
        <begin position="258"/>
        <end position="268"/>
    </location>
</feature>
<dbReference type="Pfam" id="PF08666">
    <property type="entry name" value="SAF"/>
    <property type="match status" value="1"/>
</dbReference>
<comment type="caution">
    <text evidence="4">The sequence shown here is derived from an EMBL/GenBank/DDBJ whole genome shotgun (WGS) entry which is preliminary data.</text>
</comment>
<dbReference type="EMBL" id="LGTC01000001">
    <property type="protein sequence ID" value="KNY25095.1"/>
    <property type="molecule type" value="Genomic_DNA"/>
</dbReference>
<name>A0A0L6JHA4_9FIRM</name>
<evidence type="ECO:0000256" key="2">
    <source>
        <dbReference type="SAM" id="Phobius"/>
    </source>
</evidence>
<dbReference type="OrthoDB" id="1757906at2"/>
<reference evidence="5" key="1">
    <citation type="submission" date="2015-07" db="EMBL/GenBank/DDBJ databases">
        <title>Near-Complete Genome Sequence of the Cellulolytic Bacterium Bacteroides (Pseudobacteroides) cellulosolvens ATCC 35603.</title>
        <authorList>
            <person name="Dassa B."/>
            <person name="Utturkar S.M."/>
            <person name="Klingeman D.M."/>
            <person name="Hurt R.A."/>
            <person name="Keller M."/>
            <person name="Xu J."/>
            <person name="Reddy Y.H.K."/>
            <person name="Borovok I."/>
            <person name="Grinberg I.R."/>
            <person name="Lamed R."/>
            <person name="Zhivin O."/>
            <person name="Bayer E.A."/>
            <person name="Brown S.D."/>
        </authorList>
    </citation>
    <scope>NUCLEOTIDE SEQUENCE [LARGE SCALE GENOMIC DNA]</scope>
    <source>
        <strain evidence="5">DSM 2933</strain>
    </source>
</reference>
<evidence type="ECO:0000313" key="4">
    <source>
        <dbReference type="EMBL" id="KNY25095.1"/>
    </source>
</evidence>
<dbReference type="Pfam" id="PF16976">
    <property type="entry name" value="RcpC"/>
    <property type="match status" value="1"/>
</dbReference>
<dbReference type="Gene3D" id="3.90.1210.10">
    <property type="entry name" value="Antifreeze-like/N-acetylneuraminic acid synthase C-terminal domain"/>
    <property type="match status" value="1"/>
</dbReference>
<gene>
    <name evidence="4" type="ORF">Bccel_0352</name>
</gene>
<proteinExistence type="predicted"/>
<protein>
    <submittedName>
        <fullName evidence="4">Flp pilus assembly protein CpaB</fullName>
    </submittedName>
</protein>
<dbReference type="RefSeq" id="WP_036946266.1">
    <property type="nucleotide sequence ID" value="NZ_KN050763.1"/>
</dbReference>
<dbReference type="STRING" id="398512.Bccel_0352"/>
<dbReference type="NCBIfam" id="TIGR03177">
    <property type="entry name" value="pilus_cpaB"/>
    <property type="match status" value="1"/>
</dbReference>
<accession>A0A0L6JHA4</accession>
<evidence type="ECO:0000256" key="1">
    <source>
        <dbReference type="SAM" id="MobiDB-lite"/>
    </source>
</evidence>
<keyword evidence="2" id="KW-0812">Transmembrane</keyword>
<dbReference type="InterPro" id="IPR017592">
    <property type="entry name" value="Pilus_assmbl_Flp-typ_CpaB"/>
</dbReference>
<sequence>METVNRKIILVALFMAFITTFLIYFYIKDASTKTQIVKEDKVRVFVASKDLAVKQKITEGDLRAEDIPAKLTNKKAIKDKKDIIGKMTRDAILEGEQILSDRLVSDDKTDLVYNVPEGKRALSININEQIAVSNLIRPGDYVDIIANFEKEEMEDKNDIIIYPRMTKTALENILVLALGQEQIIEKDDKTSQSAKTVTFALTPEEAERLVYVSEFATIRLALRSVGDNNTKKTQGVTRIDVTSERNSKVVPYSRRETGNQIQDTAKAK</sequence>
<keyword evidence="5" id="KW-1185">Reference proteome</keyword>
<keyword evidence="2" id="KW-1133">Transmembrane helix</keyword>